<reference evidence="2 3" key="1">
    <citation type="submission" date="2019-04" db="EMBL/GenBank/DDBJ databases">
        <title>Herbidospora sp. NEAU-GS14.nov., a novel actinomycete isolated from soil.</title>
        <authorList>
            <person name="Han L."/>
        </authorList>
    </citation>
    <scope>NUCLEOTIDE SEQUENCE [LARGE SCALE GENOMIC DNA]</scope>
    <source>
        <strain evidence="2 3">NEAU-GS14</strain>
    </source>
</reference>
<dbReference type="SUPFAM" id="SSF109854">
    <property type="entry name" value="DinB/YfiT-like putative metalloenzymes"/>
    <property type="match status" value="1"/>
</dbReference>
<proteinExistence type="predicted"/>
<comment type="caution">
    <text evidence="2">The sequence shown here is derived from an EMBL/GenBank/DDBJ whole genome shotgun (WGS) entry which is preliminary data.</text>
</comment>
<dbReference type="EMBL" id="SZQA01000023">
    <property type="protein sequence ID" value="TKK86056.1"/>
    <property type="molecule type" value="Genomic_DNA"/>
</dbReference>
<evidence type="ECO:0000313" key="2">
    <source>
        <dbReference type="EMBL" id="TKK86056.1"/>
    </source>
</evidence>
<dbReference type="AlphaFoldDB" id="A0A4U3MEA8"/>
<dbReference type="NCBIfam" id="TIGR03083">
    <property type="entry name" value="maleylpyruvate isomerase family mycothiol-dependent enzyme"/>
    <property type="match status" value="1"/>
</dbReference>
<dbReference type="Pfam" id="PF11716">
    <property type="entry name" value="MDMPI_N"/>
    <property type="match status" value="1"/>
</dbReference>
<organism evidence="2 3">
    <name type="scientific">Herbidospora galbida</name>
    <dbReference type="NCBI Taxonomy" id="2575442"/>
    <lineage>
        <taxon>Bacteria</taxon>
        <taxon>Bacillati</taxon>
        <taxon>Actinomycetota</taxon>
        <taxon>Actinomycetes</taxon>
        <taxon>Streptosporangiales</taxon>
        <taxon>Streptosporangiaceae</taxon>
        <taxon>Herbidospora</taxon>
    </lineage>
</organism>
<name>A0A4U3MEA8_9ACTN</name>
<dbReference type="InterPro" id="IPR017517">
    <property type="entry name" value="Maleyloyr_isom"/>
</dbReference>
<accession>A0A4U3MEA8</accession>
<dbReference type="GO" id="GO:0046872">
    <property type="term" value="F:metal ion binding"/>
    <property type="evidence" value="ECO:0007669"/>
    <property type="project" value="InterPro"/>
</dbReference>
<dbReference type="Proteomes" id="UP000308705">
    <property type="component" value="Unassembled WGS sequence"/>
</dbReference>
<sequence>MSYARAERAAITELLDDLGPFAPTLCEGWETADLAAHLVVRERRIDAAAGIAVKFLAPYTRNVQEQVRARPYAEVVNEVRQGPPRWTPYGLIPGLDSAVNTIEFFVHHEDVRRAQAGWEPRELPADLDDLLWKRVAAGARVFFRKSPVGVVLRRAGTGQKAGAKMSDPAVVVTGPAQELLLFAFGRQDHARVALDGEPWAVEKLMGARLGM</sequence>
<evidence type="ECO:0000259" key="1">
    <source>
        <dbReference type="Pfam" id="PF11716"/>
    </source>
</evidence>
<dbReference type="InterPro" id="IPR024344">
    <property type="entry name" value="MDMPI_metal-binding"/>
</dbReference>
<protein>
    <submittedName>
        <fullName evidence="2">TIGR03085 family protein</fullName>
    </submittedName>
</protein>
<dbReference type="OrthoDB" id="3268903at2"/>
<feature type="domain" description="Mycothiol-dependent maleylpyruvate isomerase metal-binding" evidence="1">
    <location>
        <begin position="6"/>
        <end position="82"/>
    </location>
</feature>
<dbReference type="RefSeq" id="WP_137249122.1">
    <property type="nucleotide sequence ID" value="NZ_SZQA01000023.1"/>
</dbReference>
<evidence type="ECO:0000313" key="3">
    <source>
        <dbReference type="Proteomes" id="UP000308705"/>
    </source>
</evidence>
<keyword evidence="3" id="KW-1185">Reference proteome</keyword>
<dbReference type="InterPro" id="IPR034660">
    <property type="entry name" value="DinB/YfiT-like"/>
</dbReference>
<gene>
    <name evidence="2" type="ORF">FDA94_22810</name>
</gene>
<dbReference type="InterPro" id="IPR017519">
    <property type="entry name" value="CHP03085"/>
</dbReference>
<dbReference type="NCBIfam" id="TIGR03085">
    <property type="entry name" value="TIGR03085 family metal-binding protein"/>
    <property type="match status" value="1"/>
</dbReference>